<dbReference type="InterPro" id="IPR000415">
    <property type="entry name" value="Nitroreductase-like"/>
</dbReference>
<evidence type="ECO:0000313" key="6">
    <source>
        <dbReference type="EMBL" id="PVH98120.1"/>
    </source>
</evidence>
<proteinExistence type="inferred from homology"/>
<sequence>MLQKQHSNDLKHTILSRHTTREFSTTNIPRLSLVEECLSIAQASPSATNIQPWRLTIASGAALKRLSEKLTTAFRNGVPSTNPLIPDKFHKYQSELGAIVYGPDGWNITRDDKKGQIDALAGNFRFYDAPYAAIISFPKSLGPADLMSVGLYVQTLVLLLTERGVATALIASPTGYPDIIRKELEIGEDEELLSALLIGYEEEGKSINTVKLPRDDWREHVKYVSE</sequence>
<gene>
    <name evidence="6" type="ORF">DM02DRAFT_683138</name>
</gene>
<dbReference type="OrthoDB" id="41362at2759"/>
<protein>
    <submittedName>
        <fullName evidence="6">Nitroreductase</fullName>
    </submittedName>
</protein>
<reference evidence="6 7" key="1">
    <citation type="journal article" date="2018" name="Sci. Rep.">
        <title>Comparative genomics provides insights into the lifestyle and reveals functional heterogeneity of dark septate endophytic fungi.</title>
        <authorList>
            <person name="Knapp D.G."/>
            <person name="Nemeth J.B."/>
            <person name="Barry K."/>
            <person name="Hainaut M."/>
            <person name="Henrissat B."/>
            <person name="Johnson J."/>
            <person name="Kuo A."/>
            <person name="Lim J.H.P."/>
            <person name="Lipzen A."/>
            <person name="Nolan M."/>
            <person name="Ohm R.A."/>
            <person name="Tamas L."/>
            <person name="Grigoriev I.V."/>
            <person name="Spatafora J.W."/>
            <person name="Nagy L.G."/>
            <person name="Kovacs G.M."/>
        </authorList>
    </citation>
    <scope>NUCLEOTIDE SEQUENCE [LARGE SCALE GENOMIC DNA]</scope>
    <source>
        <strain evidence="6 7">DSE2036</strain>
    </source>
</reference>
<keyword evidence="4" id="KW-0560">Oxidoreductase</keyword>
<dbReference type="Proteomes" id="UP000244855">
    <property type="component" value="Unassembled WGS sequence"/>
</dbReference>
<name>A0A2V1DJ23_9PLEO</name>
<organism evidence="6 7">
    <name type="scientific">Periconia macrospinosa</name>
    <dbReference type="NCBI Taxonomy" id="97972"/>
    <lineage>
        <taxon>Eukaryota</taxon>
        <taxon>Fungi</taxon>
        <taxon>Dikarya</taxon>
        <taxon>Ascomycota</taxon>
        <taxon>Pezizomycotina</taxon>
        <taxon>Dothideomycetes</taxon>
        <taxon>Pleosporomycetidae</taxon>
        <taxon>Pleosporales</taxon>
        <taxon>Massarineae</taxon>
        <taxon>Periconiaceae</taxon>
        <taxon>Periconia</taxon>
    </lineage>
</organism>
<evidence type="ECO:0000256" key="2">
    <source>
        <dbReference type="ARBA" id="ARBA00022630"/>
    </source>
</evidence>
<dbReference type="InterPro" id="IPR029479">
    <property type="entry name" value="Nitroreductase"/>
</dbReference>
<evidence type="ECO:0000313" key="7">
    <source>
        <dbReference type="Proteomes" id="UP000244855"/>
    </source>
</evidence>
<feature type="domain" description="Nitroreductase" evidence="5">
    <location>
        <begin position="14"/>
        <end position="200"/>
    </location>
</feature>
<dbReference type="Pfam" id="PF00881">
    <property type="entry name" value="Nitroreductase"/>
    <property type="match status" value="1"/>
</dbReference>
<dbReference type="InterPro" id="IPR050627">
    <property type="entry name" value="Nitroreductase/BluB"/>
</dbReference>
<keyword evidence="3" id="KW-0288">FMN</keyword>
<accession>A0A2V1DJ23</accession>
<evidence type="ECO:0000256" key="1">
    <source>
        <dbReference type="ARBA" id="ARBA00007118"/>
    </source>
</evidence>
<dbReference type="CDD" id="cd02136">
    <property type="entry name" value="PnbA_NfnB-like"/>
    <property type="match status" value="1"/>
</dbReference>
<evidence type="ECO:0000256" key="3">
    <source>
        <dbReference type="ARBA" id="ARBA00022643"/>
    </source>
</evidence>
<dbReference type="EMBL" id="KZ805420">
    <property type="protein sequence ID" value="PVH98120.1"/>
    <property type="molecule type" value="Genomic_DNA"/>
</dbReference>
<dbReference type="PANTHER" id="PTHR23026">
    <property type="entry name" value="NADPH NITROREDUCTASE"/>
    <property type="match status" value="1"/>
</dbReference>
<dbReference type="SUPFAM" id="SSF55469">
    <property type="entry name" value="FMN-dependent nitroreductase-like"/>
    <property type="match status" value="1"/>
</dbReference>
<comment type="similarity">
    <text evidence="1">Belongs to the nitroreductase family.</text>
</comment>
<dbReference type="STRING" id="97972.A0A2V1DJ23"/>
<dbReference type="AlphaFoldDB" id="A0A2V1DJ23"/>
<keyword evidence="7" id="KW-1185">Reference proteome</keyword>
<keyword evidence="2" id="KW-0285">Flavoprotein</keyword>
<evidence type="ECO:0000259" key="5">
    <source>
        <dbReference type="Pfam" id="PF00881"/>
    </source>
</evidence>
<dbReference type="PANTHER" id="PTHR23026:SF90">
    <property type="entry name" value="IODOTYROSINE DEIODINASE 1"/>
    <property type="match status" value="1"/>
</dbReference>
<dbReference type="Gene3D" id="3.40.109.10">
    <property type="entry name" value="NADH Oxidase"/>
    <property type="match status" value="1"/>
</dbReference>
<dbReference type="GO" id="GO:0016491">
    <property type="term" value="F:oxidoreductase activity"/>
    <property type="evidence" value="ECO:0007669"/>
    <property type="project" value="UniProtKB-KW"/>
</dbReference>
<evidence type="ECO:0000256" key="4">
    <source>
        <dbReference type="ARBA" id="ARBA00023002"/>
    </source>
</evidence>